<dbReference type="eggNOG" id="COG1403">
    <property type="taxonomic scope" value="Bacteria"/>
</dbReference>
<keyword evidence="2" id="KW-1185">Reference proteome</keyword>
<dbReference type="Proteomes" id="UP000028073">
    <property type="component" value="Unassembled WGS sequence"/>
</dbReference>
<reference evidence="1 2" key="1">
    <citation type="submission" date="2014-06" db="EMBL/GenBank/DDBJ databases">
        <title>Whole Genome Sequences of Three Symbiotic Endozoicomonas Bacteria.</title>
        <authorList>
            <person name="Neave M.J."/>
            <person name="Apprill A."/>
            <person name="Voolstra C.R."/>
        </authorList>
    </citation>
    <scope>NUCLEOTIDE SEQUENCE [LARGE SCALE GENOMIC DNA]</scope>
    <source>
        <strain evidence="1 2">DSM 25634</strain>
    </source>
</reference>
<name>A0A081NGG4_9GAMM</name>
<organism evidence="1 2">
    <name type="scientific">Endozoicomonas numazuensis</name>
    <dbReference type="NCBI Taxonomy" id="1137799"/>
    <lineage>
        <taxon>Bacteria</taxon>
        <taxon>Pseudomonadati</taxon>
        <taxon>Pseudomonadota</taxon>
        <taxon>Gammaproteobacteria</taxon>
        <taxon>Oceanospirillales</taxon>
        <taxon>Endozoicomonadaceae</taxon>
        <taxon>Endozoicomonas</taxon>
    </lineage>
</organism>
<accession>A0A081NGG4</accession>
<dbReference type="AlphaFoldDB" id="A0A081NGG4"/>
<protein>
    <recommendedName>
        <fullName evidence="3">HNH nuclease domain-containing protein</fullName>
    </recommendedName>
</protein>
<proteinExistence type="predicted"/>
<evidence type="ECO:0008006" key="3">
    <source>
        <dbReference type="Google" id="ProtNLM"/>
    </source>
</evidence>
<evidence type="ECO:0000313" key="1">
    <source>
        <dbReference type="EMBL" id="KEQ17537.1"/>
    </source>
</evidence>
<dbReference type="STRING" id="1137799.GZ78_17485"/>
<dbReference type="OrthoDB" id="9802640at2"/>
<sequence length="271" mass="31148">MTLKRVKISEDSEADLLIKSRRRCALCFGLENDFREKKGQIAHIDKNRSNSDINNLVFLCLDHHDRYDSSTSQSKGIKKKELIKYRDDLYSYIKKWGKVNSFNDGLDYLDELIDKFSLYAISDENSTLDFPFVAKNAACNHAIFIADNIFAIDRCGSSISESIKSSYQNTGISFFVPIGSIKSTLKQRLKVKDFYINFDISNEEIHQIEFGLNDEEGDGRFYFIDRGVNLIPEKSDSIELYISDKKIVDYVLETLGSLPLNFSNHIKQLNQ</sequence>
<comment type="caution">
    <text evidence="1">The sequence shown here is derived from an EMBL/GenBank/DDBJ whole genome shotgun (WGS) entry which is preliminary data.</text>
</comment>
<evidence type="ECO:0000313" key="2">
    <source>
        <dbReference type="Proteomes" id="UP000028073"/>
    </source>
</evidence>
<gene>
    <name evidence="1" type="ORF">GZ78_17485</name>
</gene>
<dbReference type="RefSeq" id="WP_051786246.1">
    <property type="nucleotide sequence ID" value="NZ_JOKH01000003.1"/>
</dbReference>
<dbReference type="EMBL" id="JOKH01000003">
    <property type="protein sequence ID" value="KEQ17537.1"/>
    <property type="molecule type" value="Genomic_DNA"/>
</dbReference>